<evidence type="ECO:0000313" key="2">
    <source>
        <dbReference type="EMBL" id="CAB3386141.1"/>
    </source>
</evidence>
<reference evidence="2 3" key="1">
    <citation type="submission" date="2020-04" db="EMBL/GenBank/DDBJ databases">
        <authorList>
            <person name="Alioto T."/>
            <person name="Alioto T."/>
            <person name="Gomez Garrido J."/>
        </authorList>
    </citation>
    <scope>NUCLEOTIDE SEQUENCE [LARGE SCALE GENOMIC DNA]</scope>
</reference>
<dbReference type="Proteomes" id="UP000494165">
    <property type="component" value="Unassembled WGS sequence"/>
</dbReference>
<evidence type="ECO:0000256" key="1">
    <source>
        <dbReference type="SAM" id="MobiDB-lite"/>
    </source>
</evidence>
<keyword evidence="3" id="KW-1185">Reference proteome</keyword>
<gene>
    <name evidence="2" type="ORF">CLODIP_2_CD01415</name>
</gene>
<feature type="region of interest" description="Disordered" evidence="1">
    <location>
        <begin position="249"/>
        <end position="283"/>
    </location>
</feature>
<comment type="caution">
    <text evidence="2">The sequence shown here is derived from an EMBL/GenBank/DDBJ whole genome shotgun (WGS) entry which is preliminary data.</text>
</comment>
<name>A0A8S1DYA5_9INSE</name>
<proteinExistence type="predicted"/>
<accession>A0A8S1DYA5</accession>
<protein>
    <submittedName>
        <fullName evidence="2">Uncharacterized protein</fullName>
    </submittedName>
</protein>
<dbReference type="AlphaFoldDB" id="A0A8S1DYA5"/>
<evidence type="ECO:0000313" key="3">
    <source>
        <dbReference type="Proteomes" id="UP000494165"/>
    </source>
</evidence>
<feature type="region of interest" description="Disordered" evidence="1">
    <location>
        <begin position="1"/>
        <end position="61"/>
    </location>
</feature>
<feature type="compositionally biased region" description="Basic and acidic residues" evidence="1">
    <location>
        <begin position="1"/>
        <end position="19"/>
    </location>
</feature>
<sequence>MEWLKSRNQEGSESTKETLETVAPEAPKEEFPPLSKPPTLLTMQSQEEPATLPEEQHTAEPQTKKSLFYHNFVQYKCPRLFLKDDGRPTNCQRKLEKKERMEDKMKCFTLKEKIDLQVAVARLSSYDVELVQLRQIMSTDARCPVKADCIDIMDLSDLTLEQLRLYVESQRIKYSTSSDSLMPLEKKAPPDTPNLANYSNAAEIRAEEAVHECSISSSVMEISQCENKEFTREAPLPASSQEQFTVEAVSFKTPSPSPEEISPLKLEMTVDPQASQPDSAHNQ</sequence>
<dbReference type="EMBL" id="CADEPI010000457">
    <property type="protein sequence ID" value="CAB3386141.1"/>
    <property type="molecule type" value="Genomic_DNA"/>
</dbReference>
<organism evidence="2 3">
    <name type="scientific">Cloeon dipterum</name>
    <dbReference type="NCBI Taxonomy" id="197152"/>
    <lineage>
        <taxon>Eukaryota</taxon>
        <taxon>Metazoa</taxon>
        <taxon>Ecdysozoa</taxon>
        <taxon>Arthropoda</taxon>
        <taxon>Hexapoda</taxon>
        <taxon>Insecta</taxon>
        <taxon>Pterygota</taxon>
        <taxon>Palaeoptera</taxon>
        <taxon>Ephemeroptera</taxon>
        <taxon>Pisciforma</taxon>
        <taxon>Baetidae</taxon>
        <taxon>Cloeon</taxon>
    </lineage>
</organism>
<feature type="compositionally biased region" description="Polar residues" evidence="1">
    <location>
        <begin position="272"/>
        <end position="283"/>
    </location>
</feature>